<keyword evidence="2" id="KW-0808">Transferase</keyword>
<proteinExistence type="predicted"/>
<evidence type="ECO:0000259" key="1">
    <source>
        <dbReference type="Pfam" id="PF13524"/>
    </source>
</evidence>
<dbReference type="Pfam" id="PF13524">
    <property type="entry name" value="Glyco_trans_1_2"/>
    <property type="match status" value="1"/>
</dbReference>
<evidence type="ECO:0000313" key="3">
    <source>
        <dbReference type="Proteomes" id="UP000463975"/>
    </source>
</evidence>
<dbReference type="RefSeq" id="WP_160618845.1">
    <property type="nucleotide sequence ID" value="NZ_CP047652.1"/>
</dbReference>
<dbReference type="EMBL" id="CP047652">
    <property type="protein sequence ID" value="QHI95770.1"/>
    <property type="molecule type" value="Genomic_DNA"/>
</dbReference>
<organism evidence="2 3">
    <name type="scientific">Aristophania vespae</name>
    <dbReference type="NCBI Taxonomy" id="2697033"/>
    <lineage>
        <taxon>Bacteria</taxon>
        <taxon>Pseudomonadati</taxon>
        <taxon>Pseudomonadota</taxon>
        <taxon>Alphaproteobacteria</taxon>
        <taxon>Acetobacterales</taxon>
        <taxon>Acetobacteraceae</taxon>
        <taxon>Aristophania</taxon>
    </lineage>
</organism>
<sequence length="360" mass="41371">MKNAILPSLKILHVGDFFHSLKKRSVSQLSVGGKLSNGLIRNGHHVINFSYRDVSRAKGFFNSHYLGRHAMWRALKNSIKSFSPDILILGHGYSIPPEIITDIKDKNPGIIIIQWNIDALFVEQNLKNIKERHQVVDASFISTAGKQLRLLLGDRGIIGFLPNPVDMSVERGRNFSVNALPYDIFYSCGNPDRLRDICGKKWQMDDFCSALEKELPQKTKFAYAGVKGHPYKSGVSYTHLLENSAIGLNISRKADHYLYSSDRLAHMIGNGQLVAIERQVGYDQIFSDDEMIFFNSFDELIDKLKFYTNHTEVRQECARKGWEHYSQIFNERNVADYMIRETLGLLRDDEYLWRCKTFIN</sequence>
<name>A0A6P1NGX0_9PROT</name>
<keyword evidence="3" id="KW-1185">Reference proteome</keyword>
<dbReference type="KEGG" id="bomb:GT348_05440"/>
<accession>A0A6P1NGX0</accession>
<dbReference type="Proteomes" id="UP000463975">
    <property type="component" value="Chromosome"/>
</dbReference>
<dbReference type="AlphaFoldDB" id="A0A6P1NGX0"/>
<reference evidence="2 3" key="1">
    <citation type="submission" date="2020-01" db="EMBL/GenBank/DDBJ databases">
        <title>Genome sequencing of strain KACC 21507.</title>
        <authorList>
            <person name="Heo J."/>
            <person name="Kim S.-J."/>
            <person name="Kim J.-S."/>
            <person name="Hong S.-B."/>
            <person name="Kwon S.-W."/>
        </authorList>
    </citation>
    <scope>NUCLEOTIDE SEQUENCE [LARGE SCALE GENOMIC DNA]</scope>
    <source>
        <strain evidence="2 3">KACC 21507</strain>
    </source>
</reference>
<dbReference type="GO" id="GO:0016740">
    <property type="term" value="F:transferase activity"/>
    <property type="evidence" value="ECO:0007669"/>
    <property type="project" value="UniProtKB-KW"/>
</dbReference>
<gene>
    <name evidence="2" type="ORF">GT348_05440</name>
</gene>
<dbReference type="InterPro" id="IPR055259">
    <property type="entry name" value="YkvP/CgeB_Glyco_trans-like"/>
</dbReference>
<protein>
    <submittedName>
        <fullName evidence="2">Glycosyltransferase</fullName>
    </submittedName>
</protein>
<feature type="domain" description="Spore protein YkvP/CgeB glycosyl transferase-like" evidence="1">
    <location>
        <begin position="207"/>
        <end position="338"/>
    </location>
</feature>
<evidence type="ECO:0000313" key="2">
    <source>
        <dbReference type="EMBL" id="QHI95770.1"/>
    </source>
</evidence>